<feature type="region of interest" description="Disordered" evidence="1">
    <location>
        <begin position="24"/>
        <end position="66"/>
    </location>
</feature>
<evidence type="ECO:0000313" key="3">
    <source>
        <dbReference type="EMBL" id="KAB7731167.1"/>
    </source>
</evidence>
<evidence type="ECO:0000256" key="1">
    <source>
        <dbReference type="SAM" id="MobiDB-lite"/>
    </source>
</evidence>
<keyword evidence="2" id="KW-0732">Signal</keyword>
<comment type="caution">
    <text evidence="3">The sequence shown here is derived from an EMBL/GenBank/DDBJ whole genome shotgun (WGS) entry which is preliminary data.</text>
</comment>
<evidence type="ECO:0000256" key="2">
    <source>
        <dbReference type="SAM" id="SignalP"/>
    </source>
</evidence>
<reference evidence="3 4" key="1">
    <citation type="submission" date="2019-10" db="EMBL/GenBank/DDBJ databases">
        <title>Rudanella paleaurantiibacter sp. nov., isolated from sludge.</title>
        <authorList>
            <person name="Xu S.Q."/>
        </authorList>
    </citation>
    <scope>NUCLEOTIDE SEQUENCE [LARGE SCALE GENOMIC DNA]</scope>
    <source>
        <strain evidence="3 4">HX-22-17</strain>
    </source>
</reference>
<keyword evidence="3" id="KW-0176">Collagen</keyword>
<dbReference type="Proteomes" id="UP000488299">
    <property type="component" value="Unassembled WGS sequence"/>
</dbReference>
<dbReference type="InterPro" id="IPR008160">
    <property type="entry name" value="Collagen"/>
</dbReference>
<evidence type="ECO:0000313" key="4">
    <source>
        <dbReference type="Proteomes" id="UP000488299"/>
    </source>
</evidence>
<dbReference type="Pfam" id="PF01391">
    <property type="entry name" value="Collagen"/>
    <property type="match status" value="1"/>
</dbReference>
<dbReference type="PANTHER" id="PTHR24637">
    <property type="entry name" value="COLLAGEN"/>
    <property type="match status" value="1"/>
</dbReference>
<dbReference type="AlphaFoldDB" id="A0A7J5U0L4"/>
<accession>A0A7J5U0L4</accession>
<organism evidence="3 4">
    <name type="scientific">Rudanella paleaurantiibacter</name>
    <dbReference type="NCBI Taxonomy" id="2614655"/>
    <lineage>
        <taxon>Bacteria</taxon>
        <taxon>Pseudomonadati</taxon>
        <taxon>Bacteroidota</taxon>
        <taxon>Cytophagia</taxon>
        <taxon>Cytophagales</taxon>
        <taxon>Cytophagaceae</taxon>
        <taxon>Rudanella</taxon>
    </lineage>
</organism>
<dbReference type="RefSeq" id="WP_152124150.1">
    <property type="nucleotide sequence ID" value="NZ_WELI01000003.1"/>
</dbReference>
<sequence length="215" mass="22927">MKCVTIVLLSGLFALAACQTDPVPGPKGDTGAQGPKGDAGAQGPKGDPGSPGQPGAPGQPGEPGTANAWSYIYPNEVFRPLGTPEYSSITKMYTSRGFRQFTPEKYAEVADKGVVLVYLRDGLNAWTLTSIQSMYLSAIPTDPPSVVETSARNFPDRVQVTAKLTTINEGSTILTTYKADVKIILIAPTHVIINQVRNGRLDLTDCAAVERYLKL</sequence>
<dbReference type="EMBL" id="WELI01000003">
    <property type="protein sequence ID" value="KAB7731167.1"/>
    <property type="molecule type" value="Genomic_DNA"/>
</dbReference>
<gene>
    <name evidence="3" type="ORF">F5984_10190</name>
</gene>
<feature type="signal peptide" evidence="2">
    <location>
        <begin position="1"/>
        <end position="16"/>
    </location>
</feature>
<name>A0A7J5U0L4_9BACT</name>
<protein>
    <submittedName>
        <fullName evidence="3">Collagen-like protein</fullName>
    </submittedName>
</protein>
<keyword evidence="4" id="KW-1185">Reference proteome</keyword>
<dbReference type="PROSITE" id="PS51257">
    <property type="entry name" value="PROKAR_LIPOPROTEIN"/>
    <property type="match status" value="1"/>
</dbReference>
<feature type="chain" id="PRO_5029446404" evidence="2">
    <location>
        <begin position="17"/>
        <end position="215"/>
    </location>
</feature>
<proteinExistence type="predicted"/>
<dbReference type="PANTHER" id="PTHR24637:SF421">
    <property type="entry name" value="CUTICLE COLLAGEN DPY-2"/>
    <property type="match status" value="1"/>
</dbReference>